<dbReference type="Pfam" id="PF00089">
    <property type="entry name" value="Trypsin"/>
    <property type="match status" value="1"/>
</dbReference>
<dbReference type="STRING" id="1121357.SAMN05661109_02349"/>
<dbReference type="EMBL" id="FOGQ01000013">
    <property type="protein sequence ID" value="SES23657.1"/>
    <property type="molecule type" value="Genomic_DNA"/>
</dbReference>
<evidence type="ECO:0000313" key="4">
    <source>
        <dbReference type="Proteomes" id="UP000198929"/>
    </source>
</evidence>
<dbReference type="InterPro" id="IPR043504">
    <property type="entry name" value="Peptidase_S1_PA_chymotrypsin"/>
</dbReference>
<organism evidence="3 4">
    <name type="scientific">Corynebacterium cystitidis DSM 20524</name>
    <dbReference type="NCBI Taxonomy" id="1121357"/>
    <lineage>
        <taxon>Bacteria</taxon>
        <taxon>Bacillati</taxon>
        <taxon>Actinomycetota</taxon>
        <taxon>Actinomycetes</taxon>
        <taxon>Mycobacteriales</taxon>
        <taxon>Corynebacteriaceae</taxon>
        <taxon>Corynebacterium</taxon>
    </lineage>
</organism>
<reference evidence="4" key="1">
    <citation type="submission" date="2016-10" db="EMBL/GenBank/DDBJ databases">
        <authorList>
            <person name="Varghese N."/>
            <person name="Submissions S."/>
        </authorList>
    </citation>
    <scope>NUCLEOTIDE SEQUENCE [LARGE SCALE GENOMIC DNA]</scope>
    <source>
        <strain evidence="4">DSM 20524</strain>
    </source>
</reference>
<proteinExistence type="predicted"/>
<feature type="transmembrane region" description="Helical" evidence="1">
    <location>
        <begin position="21"/>
        <end position="41"/>
    </location>
</feature>
<sequence>MSNSTGRHRQAQGHTGAGLTLWSALVMVVAFVVAIVVWMGITTHDVTTPSAEEVAVKQSAQTPPPVDPNVVPQSTVLTPTSAPWAPGTLIQLTDFYPQPGQTFTAQSCTVAFSFTGEDGRAYAVTAGHCGKVGDLVWPTNATHAEDYRVEAGTFIYSGMQPPGTEGAGGTGQNIDIGIIEITDPSRAMEVVGDAIPTGLVVDLHTELIDVCKTGGTTGYTCGQFGQPNQIQLVTDDSGTTIETRGDLAQVCAAKGDSGGPVFTEVNGRAAIIGVVSGTEAGINVEDCATEESQSMLMSYTNMDATLDVISTVVPDAALIEQPW</sequence>
<keyword evidence="1" id="KW-0472">Membrane</keyword>
<name>A0A1H9VQK7_9CORY</name>
<gene>
    <name evidence="3" type="ORF">SAMN05661109_02349</name>
</gene>
<dbReference type="InterPro" id="IPR009003">
    <property type="entry name" value="Peptidase_S1_PA"/>
</dbReference>
<dbReference type="RefSeq" id="WP_231910155.1">
    <property type="nucleotide sequence ID" value="NZ_CP047199.1"/>
</dbReference>
<evidence type="ECO:0000313" key="3">
    <source>
        <dbReference type="EMBL" id="SES23657.1"/>
    </source>
</evidence>
<dbReference type="GO" id="GO:0006508">
    <property type="term" value="P:proteolysis"/>
    <property type="evidence" value="ECO:0007669"/>
    <property type="project" value="InterPro"/>
</dbReference>
<keyword evidence="1" id="KW-0812">Transmembrane</keyword>
<evidence type="ECO:0000256" key="1">
    <source>
        <dbReference type="SAM" id="Phobius"/>
    </source>
</evidence>
<dbReference type="GO" id="GO:0004252">
    <property type="term" value="F:serine-type endopeptidase activity"/>
    <property type="evidence" value="ECO:0007669"/>
    <property type="project" value="InterPro"/>
</dbReference>
<dbReference type="InterPro" id="IPR033116">
    <property type="entry name" value="TRYPSIN_SER"/>
</dbReference>
<dbReference type="Proteomes" id="UP000198929">
    <property type="component" value="Unassembled WGS sequence"/>
</dbReference>
<keyword evidence="4" id="KW-1185">Reference proteome</keyword>
<keyword evidence="1" id="KW-1133">Transmembrane helix</keyword>
<dbReference type="InterPro" id="IPR018114">
    <property type="entry name" value="TRYPSIN_HIS"/>
</dbReference>
<dbReference type="InterPro" id="IPR001254">
    <property type="entry name" value="Trypsin_dom"/>
</dbReference>
<feature type="domain" description="Peptidase S1" evidence="2">
    <location>
        <begin position="121"/>
        <end position="278"/>
    </location>
</feature>
<evidence type="ECO:0000259" key="2">
    <source>
        <dbReference type="Pfam" id="PF00089"/>
    </source>
</evidence>
<protein>
    <submittedName>
        <fullName evidence="3">Trypsin</fullName>
    </submittedName>
</protein>
<dbReference type="AlphaFoldDB" id="A0A1H9VQK7"/>
<dbReference type="SUPFAM" id="SSF50494">
    <property type="entry name" value="Trypsin-like serine proteases"/>
    <property type="match status" value="1"/>
</dbReference>
<dbReference type="PROSITE" id="PS00135">
    <property type="entry name" value="TRYPSIN_SER"/>
    <property type="match status" value="1"/>
</dbReference>
<dbReference type="PROSITE" id="PS00134">
    <property type="entry name" value="TRYPSIN_HIS"/>
    <property type="match status" value="1"/>
</dbReference>
<accession>A0A1H9VQK7</accession>
<dbReference type="Gene3D" id="2.40.10.10">
    <property type="entry name" value="Trypsin-like serine proteases"/>
    <property type="match status" value="2"/>
</dbReference>